<dbReference type="STRING" id="989403.SAMN05421798_101494"/>
<keyword evidence="3" id="KW-1185">Reference proteome</keyword>
<dbReference type="SUPFAM" id="SSF51445">
    <property type="entry name" value="(Trans)glycosidases"/>
    <property type="match status" value="1"/>
</dbReference>
<evidence type="ECO:0000259" key="1">
    <source>
        <dbReference type="Pfam" id="PF08924"/>
    </source>
</evidence>
<dbReference type="InterPro" id="IPR015020">
    <property type="entry name" value="Rv2525c-like_Glyco_Hydro-like"/>
</dbReference>
<protein>
    <recommendedName>
        <fullName evidence="1">Rv2525c-like glycoside hydrolase-like domain-containing protein</fullName>
    </recommendedName>
</protein>
<dbReference type="Pfam" id="PF08924">
    <property type="entry name" value="Rv2525c_GlyHyd-like"/>
    <property type="match status" value="1"/>
</dbReference>
<comment type="caution">
    <text evidence="2">The sequence shown here is derived from an EMBL/GenBank/DDBJ whole genome shotgun (WGS) entry which is preliminary data.</text>
</comment>
<sequence length="228" mass="25164">MTDQNEIKTEPAVDTASSVEALASAIARKGYKAVGRYYSFSNWKKLQPVEAQQLIAAGLTLFTVYQDANNKPSTFTKAAGTQQAGEALHLAQNIIRQPKGSGIYFAVDYDASYYDYVHYITPYFEAIKASFKEAGSPYKIGIYGNGLVCENALKDGLVDFTWLSQSKGFRNYQEFKDSHKWNILQGGDVKISGTDFDSDILNMSLGDYGGFTHLETKDQTSSSCDGKD</sequence>
<reference evidence="2 3" key="1">
    <citation type="journal article" date="2016" name="Front. Microbiol.">
        <title>Comparative Genomic Analysis Reveals a Diverse Repertoire of Genes Involved in Prokaryote-Eukaryote Interactions within the Pseudovibrio Genus.</title>
        <authorList>
            <person name="Romano S."/>
            <person name="Fernandez-Guerra A."/>
            <person name="Reen F.J."/>
            <person name="Glockner F.O."/>
            <person name="Crowley S.P."/>
            <person name="O'Sullivan O."/>
            <person name="Cotter P.D."/>
            <person name="Adams C."/>
            <person name="Dobson A.D."/>
            <person name="O'Gara F."/>
        </authorList>
    </citation>
    <scope>NUCLEOTIDE SEQUENCE [LARGE SCALE GENOMIC DNA]</scope>
    <source>
        <strain evidence="2 3">Ad2</strain>
    </source>
</reference>
<evidence type="ECO:0000313" key="3">
    <source>
        <dbReference type="Proteomes" id="UP000076577"/>
    </source>
</evidence>
<feature type="domain" description="Rv2525c-like glycoside hydrolase-like" evidence="1">
    <location>
        <begin position="25"/>
        <end position="183"/>
    </location>
</feature>
<dbReference type="InterPro" id="IPR017853">
    <property type="entry name" value="GH"/>
</dbReference>
<dbReference type="AlphaFoldDB" id="A0A165YP18"/>
<dbReference type="Gene3D" id="3.20.20.80">
    <property type="entry name" value="Glycosidases"/>
    <property type="match status" value="1"/>
</dbReference>
<gene>
    <name evidence="2" type="ORF">PsAD2_02547</name>
</gene>
<dbReference type="OrthoDB" id="5395100at2"/>
<dbReference type="RefSeq" id="WP_068006319.1">
    <property type="nucleotide sequence ID" value="NZ_FOFM01000001.1"/>
</dbReference>
<dbReference type="EMBL" id="LMCB01000017">
    <property type="protein sequence ID" value="KZL19028.1"/>
    <property type="molecule type" value="Genomic_DNA"/>
</dbReference>
<organism evidence="2 3">
    <name type="scientific">Pseudovibrio axinellae</name>
    <dbReference type="NCBI Taxonomy" id="989403"/>
    <lineage>
        <taxon>Bacteria</taxon>
        <taxon>Pseudomonadati</taxon>
        <taxon>Pseudomonadota</taxon>
        <taxon>Alphaproteobacteria</taxon>
        <taxon>Hyphomicrobiales</taxon>
        <taxon>Stappiaceae</taxon>
        <taxon>Pseudovibrio</taxon>
    </lineage>
</organism>
<dbReference type="Proteomes" id="UP000076577">
    <property type="component" value="Unassembled WGS sequence"/>
</dbReference>
<dbReference type="PATRIC" id="fig|989403.3.peg.2715"/>
<evidence type="ECO:0000313" key="2">
    <source>
        <dbReference type="EMBL" id="KZL19028.1"/>
    </source>
</evidence>
<proteinExistence type="predicted"/>
<name>A0A165YP18_9HYPH</name>
<accession>A0A165YP18</accession>